<dbReference type="EMBL" id="ML996108">
    <property type="protein sequence ID" value="KAF2738587.1"/>
    <property type="molecule type" value="Genomic_DNA"/>
</dbReference>
<sequence length="502" mass="56297">MTGLLDLPPEILASALLELTLDKDTLALRQACLASTKLRKSAQPALFRRFVQPASLVDLRSTYNKSSIPADSADREDSFSVEKCFEGLDEHHVLPLIKFTLAIVERPDLASAVREIDCRINGPVSRSATRALPMQAMTCLCNARPDMCEELGWRKRIFDQDIYAYLAIVLSRAPGIDTLCFIAEHSPSTDILRLLKYGGTSILGNLKELHLRGDILGLPFDIADYACLLKRPSLRTFRAVYCYADSAGVIGEPLHLQPGTSGLVCLKLYRACVDPASLLSLVNASHGLKHFAFDAMKRPNKAYTRITPEECQLTLLSHRHTLESLRLHFMYSWGSSEHIDPLGNRMKISTFGPFQSVRVLYLDLDRLSEETPLPLSIRSLVLAHYASPPTQWVEKLLLANKRENTSRLFVDLAESAQPDQSFLDLMMEHKAQLCIDSFQDELDAHLVHLGIVLRTWFVRIKDVGYSNRVDSLAMVYPDTTLRVAQEPSRTDSIYATLRPDEG</sequence>
<name>A0A9P4R3Q8_9PLEO</name>
<dbReference type="Proteomes" id="UP000799444">
    <property type="component" value="Unassembled WGS sequence"/>
</dbReference>
<gene>
    <name evidence="1" type="ORF">EJ04DRAFT_560593</name>
</gene>
<evidence type="ECO:0000313" key="1">
    <source>
        <dbReference type="EMBL" id="KAF2738587.1"/>
    </source>
</evidence>
<dbReference type="AlphaFoldDB" id="A0A9P4R3Q8"/>
<reference evidence="1" key="1">
    <citation type="journal article" date="2020" name="Stud. Mycol.">
        <title>101 Dothideomycetes genomes: a test case for predicting lifestyles and emergence of pathogens.</title>
        <authorList>
            <person name="Haridas S."/>
            <person name="Albert R."/>
            <person name="Binder M."/>
            <person name="Bloem J."/>
            <person name="Labutti K."/>
            <person name="Salamov A."/>
            <person name="Andreopoulos B."/>
            <person name="Baker S."/>
            <person name="Barry K."/>
            <person name="Bills G."/>
            <person name="Bluhm B."/>
            <person name="Cannon C."/>
            <person name="Castanera R."/>
            <person name="Culley D."/>
            <person name="Daum C."/>
            <person name="Ezra D."/>
            <person name="Gonzalez J."/>
            <person name="Henrissat B."/>
            <person name="Kuo A."/>
            <person name="Liang C."/>
            <person name="Lipzen A."/>
            <person name="Lutzoni F."/>
            <person name="Magnuson J."/>
            <person name="Mondo S."/>
            <person name="Nolan M."/>
            <person name="Ohm R."/>
            <person name="Pangilinan J."/>
            <person name="Park H.-J."/>
            <person name="Ramirez L."/>
            <person name="Alfaro M."/>
            <person name="Sun H."/>
            <person name="Tritt A."/>
            <person name="Yoshinaga Y."/>
            <person name="Zwiers L.-H."/>
            <person name="Turgeon B."/>
            <person name="Goodwin S."/>
            <person name="Spatafora J."/>
            <person name="Crous P."/>
            <person name="Grigoriev I."/>
        </authorList>
    </citation>
    <scope>NUCLEOTIDE SEQUENCE</scope>
    <source>
        <strain evidence="1">CBS 125425</strain>
    </source>
</reference>
<keyword evidence="2" id="KW-1185">Reference proteome</keyword>
<organism evidence="1 2">
    <name type="scientific">Polyplosphaeria fusca</name>
    <dbReference type="NCBI Taxonomy" id="682080"/>
    <lineage>
        <taxon>Eukaryota</taxon>
        <taxon>Fungi</taxon>
        <taxon>Dikarya</taxon>
        <taxon>Ascomycota</taxon>
        <taxon>Pezizomycotina</taxon>
        <taxon>Dothideomycetes</taxon>
        <taxon>Pleosporomycetidae</taxon>
        <taxon>Pleosporales</taxon>
        <taxon>Tetraplosphaeriaceae</taxon>
        <taxon>Polyplosphaeria</taxon>
    </lineage>
</organism>
<evidence type="ECO:0000313" key="2">
    <source>
        <dbReference type="Proteomes" id="UP000799444"/>
    </source>
</evidence>
<comment type="caution">
    <text evidence="1">The sequence shown here is derived from an EMBL/GenBank/DDBJ whole genome shotgun (WGS) entry which is preliminary data.</text>
</comment>
<protein>
    <submittedName>
        <fullName evidence="1">Uncharacterized protein</fullName>
    </submittedName>
</protein>
<proteinExistence type="predicted"/>
<accession>A0A9P4R3Q8</accession>